<gene>
    <name evidence="1" type="ORF">BV25DRAFT_1811640</name>
</gene>
<organism evidence="1 2">
    <name type="scientific">Artomyces pyxidatus</name>
    <dbReference type="NCBI Taxonomy" id="48021"/>
    <lineage>
        <taxon>Eukaryota</taxon>
        <taxon>Fungi</taxon>
        <taxon>Dikarya</taxon>
        <taxon>Basidiomycota</taxon>
        <taxon>Agaricomycotina</taxon>
        <taxon>Agaricomycetes</taxon>
        <taxon>Russulales</taxon>
        <taxon>Auriscalpiaceae</taxon>
        <taxon>Artomyces</taxon>
    </lineage>
</organism>
<evidence type="ECO:0000313" key="1">
    <source>
        <dbReference type="EMBL" id="KAI0057864.1"/>
    </source>
</evidence>
<comment type="caution">
    <text evidence="1">The sequence shown here is derived from an EMBL/GenBank/DDBJ whole genome shotgun (WGS) entry which is preliminary data.</text>
</comment>
<protein>
    <submittedName>
        <fullName evidence="1">Uncharacterized protein</fullName>
    </submittedName>
</protein>
<dbReference type="EMBL" id="MU277241">
    <property type="protein sequence ID" value="KAI0057864.1"/>
    <property type="molecule type" value="Genomic_DNA"/>
</dbReference>
<reference evidence="1" key="2">
    <citation type="journal article" date="2022" name="New Phytol.">
        <title>Evolutionary transition to the ectomycorrhizal habit in the genomes of a hyperdiverse lineage of mushroom-forming fungi.</title>
        <authorList>
            <person name="Looney B."/>
            <person name="Miyauchi S."/>
            <person name="Morin E."/>
            <person name="Drula E."/>
            <person name="Courty P.E."/>
            <person name="Kohler A."/>
            <person name="Kuo A."/>
            <person name="LaButti K."/>
            <person name="Pangilinan J."/>
            <person name="Lipzen A."/>
            <person name="Riley R."/>
            <person name="Andreopoulos W."/>
            <person name="He G."/>
            <person name="Johnson J."/>
            <person name="Nolan M."/>
            <person name="Tritt A."/>
            <person name="Barry K.W."/>
            <person name="Grigoriev I.V."/>
            <person name="Nagy L.G."/>
            <person name="Hibbett D."/>
            <person name="Henrissat B."/>
            <person name="Matheny P.B."/>
            <person name="Labbe J."/>
            <person name="Martin F.M."/>
        </authorList>
    </citation>
    <scope>NUCLEOTIDE SEQUENCE</scope>
    <source>
        <strain evidence="1">HHB10654</strain>
    </source>
</reference>
<dbReference type="Proteomes" id="UP000814140">
    <property type="component" value="Unassembled WGS sequence"/>
</dbReference>
<proteinExistence type="predicted"/>
<keyword evidence="2" id="KW-1185">Reference proteome</keyword>
<evidence type="ECO:0000313" key="2">
    <source>
        <dbReference type="Proteomes" id="UP000814140"/>
    </source>
</evidence>
<name>A0ACB8SMR3_9AGAM</name>
<accession>A0ACB8SMR3</accession>
<sequence length="310" mass="34641">MAISFADMPGDILFLIFAISTLADLSRIRGASTRLRAIVDYYLRSSWNTTLSPYFKHPEAFRNLLRDTRSVISGSTVLHFALRNTPFIAGWSPEDLDVYCPLSTGATVIDRLVEEEGCVLVEIVSSRDRGRDLFREYHNGAIACVATLSTPSGKKVDVIISARNAPLLPVTYFWSTMITNYISADTISITYPKLTLHGIGLINPMRSSSSRVLKCIRKYQKRGMLLLDFPDIDDVRHTFYNTTPLHCPHTMRTFADHGCLRIQFNATVVRPPHAVFPIYNPTWKYGGTHCGDGCKAADPGRCLYLVGSIV</sequence>
<reference evidence="1" key="1">
    <citation type="submission" date="2021-03" db="EMBL/GenBank/DDBJ databases">
        <authorList>
            <consortium name="DOE Joint Genome Institute"/>
            <person name="Ahrendt S."/>
            <person name="Looney B.P."/>
            <person name="Miyauchi S."/>
            <person name="Morin E."/>
            <person name="Drula E."/>
            <person name="Courty P.E."/>
            <person name="Chicoki N."/>
            <person name="Fauchery L."/>
            <person name="Kohler A."/>
            <person name="Kuo A."/>
            <person name="Labutti K."/>
            <person name="Pangilinan J."/>
            <person name="Lipzen A."/>
            <person name="Riley R."/>
            <person name="Andreopoulos W."/>
            <person name="He G."/>
            <person name="Johnson J."/>
            <person name="Barry K.W."/>
            <person name="Grigoriev I.V."/>
            <person name="Nagy L."/>
            <person name="Hibbett D."/>
            <person name="Henrissat B."/>
            <person name="Matheny P.B."/>
            <person name="Labbe J."/>
            <person name="Martin F."/>
        </authorList>
    </citation>
    <scope>NUCLEOTIDE SEQUENCE</scope>
    <source>
        <strain evidence="1">HHB10654</strain>
    </source>
</reference>